<dbReference type="PROSITE" id="PS50089">
    <property type="entry name" value="ZF_RING_2"/>
    <property type="match status" value="1"/>
</dbReference>
<evidence type="ECO:0000256" key="2">
    <source>
        <dbReference type="ARBA" id="ARBA00022771"/>
    </source>
</evidence>
<sequence>MSNTLDGIVRKWDYSRMSFISEVRRLLECPVCLTTIRTDLATCENGHIVCDLCLPNLRRCPICRTKSFGFPCIPLRDICRQLPPTPSPARTPNIGHIIGAGATLRESTNRASAATSPIDVLREIADLASRRITLYSPSTPPVPPSLADNRSQGRRFTGRTEQIAPRTPVRSTPPGNNARPVVTVQQAPRCLYGSRCTNRCRHVCSRRGTIL</sequence>
<dbReference type="EMBL" id="JAZDUA010000120">
    <property type="protein sequence ID" value="KAK7867396.1"/>
    <property type="molecule type" value="Genomic_DNA"/>
</dbReference>
<keyword evidence="8" id="KW-1185">Reference proteome</keyword>
<reference evidence="7 8" key="1">
    <citation type="submission" date="2024-03" db="EMBL/GenBank/DDBJ databases">
        <title>The genome assembly and annotation of the cricket Gryllus longicercus Weissman &amp; Gray.</title>
        <authorList>
            <person name="Szrajer S."/>
            <person name="Gray D."/>
            <person name="Ylla G."/>
        </authorList>
    </citation>
    <scope>NUCLEOTIDE SEQUENCE [LARGE SCALE GENOMIC DNA]</scope>
    <source>
        <strain evidence="7">DAG 2021-001</strain>
        <tissue evidence="7">Whole body minus gut</tissue>
    </source>
</reference>
<evidence type="ECO:0000313" key="8">
    <source>
        <dbReference type="Proteomes" id="UP001378592"/>
    </source>
</evidence>
<dbReference type="AlphaFoldDB" id="A0AAN9VPX0"/>
<dbReference type="Pfam" id="PF21362">
    <property type="entry name" value="Sina_RING"/>
    <property type="match status" value="1"/>
</dbReference>
<feature type="domain" description="RING-type" evidence="6">
    <location>
        <begin position="29"/>
        <end position="64"/>
    </location>
</feature>
<evidence type="ECO:0000256" key="1">
    <source>
        <dbReference type="ARBA" id="ARBA00022723"/>
    </source>
</evidence>
<dbReference type="SUPFAM" id="SSF57850">
    <property type="entry name" value="RING/U-box"/>
    <property type="match status" value="1"/>
</dbReference>
<proteinExistence type="predicted"/>
<accession>A0AAN9VPX0</accession>
<keyword evidence="1" id="KW-0479">Metal-binding</keyword>
<dbReference type="InterPro" id="IPR001841">
    <property type="entry name" value="Znf_RING"/>
</dbReference>
<comment type="caution">
    <text evidence="7">The sequence shown here is derived from an EMBL/GenBank/DDBJ whole genome shotgun (WGS) entry which is preliminary data.</text>
</comment>
<feature type="region of interest" description="Disordered" evidence="5">
    <location>
        <begin position="136"/>
        <end position="180"/>
    </location>
</feature>
<organism evidence="7 8">
    <name type="scientific">Gryllus longicercus</name>
    <dbReference type="NCBI Taxonomy" id="2509291"/>
    <lineage>
        <taxon>Eukaryota</taxon>
        <taxon>Metazoa</taxon>
        <taxon>Ecdysozoa</taxon>
        <taxon>Arthropoda</taxon>
        <taxon>Hexapoda</taxon>
        <taxon>Insecta</taxon>
        <taxon>Pterygota</taxon>
        <taxon>Neoptera</taxon>
        <taxon>Polyneoptera</taxon>
        <taxon>Orthoptera</taxon>
        <taxon>Ensifera</taxon>
        <taxon>Gryllidea</taxon>
        <taxon>Grylloidea</taxon>
        <taxon>Gryllidae</taxon>
        <taxon>Gryllinae</taxon>
        <taxon>Gryllus</taxon>
    </lineage>
</organism>
<evidence type="ECO:0000256" key="5">
    <source>
        <dbReference type="SAM" id="MobiDB-lite"/>
    </source>
</evidence>
<keyword evidence="3" id="KW-0862">Zinc</keyword>
<dbReference type="InterPro" id="IPR013083">
    <property type="entry name" value="Znf_RING/FYVE/PHD"/>
</dbReference>
<dbReference type="Gene3D" id="3.30.40.10">
    <property type="entry name" value="Zinc/RING finger domain, C3HC4 (zinc finger)"/>
    <property type="match status" value="1"/>
</dbReference>
<evidence type="ECO:0000259" key="6">
    <source>
        <dbReference type="PROSITE" id="PS50089"/>
    </source>
</evidence>
<dbReference type="InterPro" id="IPR049548">
    <property type="entry name" value="Sina-like_RING"/>
</dbReference>
<evidence type="ECO:0000256" key="4">
    <source>
        <dbReference type="PROSITE-ProRule" id="PRU00175"/>
    </source>
</evidence>
<keyword evidence="2 4" id="KW-0863">Zinc-finger</keyword>
<gene>
    <name evidence="7" type="ORF">R5R35_003827</name>
</gene>
<evidence type="ECO:0000256" key="3">
    <source>
        <dbReference type="ARBA" id="ARBA00022833"/>
    </source>
</evidence>
<name>A0AAN9VPX0_9ORTH</name>
<evidence type="ECO:0000313" key="7">
    <source>
        <dbReference type="EMBL" id="KAK7867396.1"/>
    </source>
</evidence>
<dbReference type="GO" id="GO:0008270">
    <property type="term" value="F:zinc ion binding"/>
    <property type="evidence" value="ECO:0007669"/>
    <property type="project" value="UniProtKB-KW"/>
</dbReference>
<dbReference type="Proteomes" id="UP001378592">
    <property type="component" value="Unassembled WGS sequence"/>
</dbReference>
<protein>
    <recommendedName>
        <fullName evidence="6">RING-type domain-containing protein</fullName>
    </recommendedName>
</protein>